<feature type="compositionally biased region" description="Basic and acidic residues" evidence="1">
    <location>
        <begin position="66"/>
        <end position="92"/>
    </location>
</feature>
<feature type="region of interest" description="Disordered" evidence="1">
    <location>
        <begin position="57"/>
        <end position="95"/>
    </location>
</feature>
<dbReference type="PANTHER" id="PTHR34665">
    <property type="entry name" value="DUF3741 DOMAIN-CONTAINING PROTEIN"/>
    <property type="match status" value="1"/>
</dbReference>
<dbReference type="AlphaFoldDB" id="A0AAX6GVM1"/>
<reference evidence="2" key="1">
    <citation type="journal article" date="2023" name="GigaByte">
        <title>Genome assembly of the bearded iris, Iris pallida Lam.</title>
        <authorList>
            <person name="Bruccoleri R.E."/>
            <person name="Oakeley E.J."/>
            <person name="Faust A.M.E."/>
            <person name="Altorfer M."/>
            <person name="Dessus-Babus S."/>
            <person name="Burckhardt D."/>
            <person name="Oertli M."/>
            <person name="Naumann U."/>
            <person name="Petersen F."/>
            <person name="Wong J."/>
        </authorList>
    </citation>
    <scope>NUCLEOTIDE SEQUENCE</scope>
    <source>
        <strain evidence="2">GSM-AAB239-AS_SAM_17_03QT</strain>
    </source>
</reference>
<proteinExistence type="predicted"/>
<feature type="compositionally biased region" description="Basic and acidic residues" evidence="1">
    <location>
        <begin position="138"/>
        <end position="156"/>
    </location>
</feature>
<dbReference type="PANTHER" id="PTHR34665:SF4">
    <property type="entry name" value="DUF3741 DOMAIN-CONTAINING PROTEIN"/>
    <property type="match status" value="1"/>
</dbReference>
<protein>
    <submittedName>
        <fullName evidence="2">Uncharacterized protein</fullName>
    </submittedName>
</protein>
<dbReference type="EMBL" id="JANAVB010015787">
    <property type="protein sequence ID" value="KAJ6832779.1"/>
    <property type="molecule type" value="Genomic_DNA"/>
</dbReference>
<name>A0AAX6GVM1_IRIPA</name>
<accession>A0AAX6GVM1</accession>
<organism evidence="2 3">
    <name type="scientific">Iris pallida</name>
    <name type="common">Sweet iris</name>
    <dbReference type="NCBI Taxonomy" id="29817"/>
    <lineage>
        <taxon>Eukaryota</taxon>
        <taxon>Viridiplantae</taxon>
        <taxon>Streptophyta</taxon>
        <taxon>Embryophyta</taxon>
        <taxon>Tracheophyta</taxon>
        <taxon>Spermatophyta</taxon>
        <taxon>Magnoliopsida</taxon>
        <taxon>Liliopsida</taxon>
        <taxon>Asparagales</taxon>
        <taxon>Iridaceae</taxon>
        <taxon>Iridoideae</taxon>
        <taxon>Irideae</taxon>
        <taxon>Iris</taxon>
    </lineage>
</organism>
<dbReference type="Proteomes" id="UP001140949">
    <property type="component" value="Unassembled WGS sequence"/>
</dbReference>
<comment type="caution">
    <text evidence="2">The sequence shown here is derived from an EMBL/GenBank/DDBJ whole genome shotgun (WGS) entry which is preliminary data.</text>
</comment>
<evidence type="ECO:0000313" key="2">
    <source>
        <dbReference type="EMBL" id="KAJ6832779.1"/>
    </source>
</evidence>
<feature type="region of interest" description="Disordered" evidence="1">
    <location>
        <begin position="1"/>
        <end position="44"/>
    </location>
</feature>
<keyword evidence="3" id="KW-1185">Reference proteome</keyword>
<sequence length="192" mass="20915">MNKKNKKETRRALSMELKKKQRKKSSSNPQEQQGGGGADARTGELSRVKAAAWAWYHHGSGCSHSKPVDDSLTRTRTRRGPDDPRPSRHRLETLSPPGSLLLDLYEIEQITKELNRLIVSCRRDTTAAPGSTSSSRVSTKERSNNNRRPPVPERKASGLARIGLCRPGAADVVEASAVAGGGRRIRRGGGNG</sequence>
<evidence type="ECO:0000313" key="3">
    <source>
        <dbReference type="Proteomes" id="UP001140949"/>
    </source>
</evidence>
<feature type="region of interest" description="Disordered" evidence="1">
    <location>
        <begin position="124"/>
        <end position="159"/>
    </location>
</feature>
<feature type="compositionally biased region" description="Polar residues" evidence="1">
    <location>
        <begin position="128"/>
        <end position="137"/>
    </location>
</feature>
<gene>
    <name evidence="2" type="ORF">M6B38_124545</name>
</gene>
<reference evidence="2" key="2">
    <citation type="submission" date="2023-04" db="EMBL/GenBank/DDBJ databases">
        <authorList>
            <person name="Bruccoleri R.E."/>
            <person name="Oakeley E.J."/>
            <person name="Faust A.-M."/>
            <person name="Dessus-Babus S."/>
            <person name="Altorfer M."/>
            <person name="Burckhardt D."/>
            <person name="Oertli M."/>
            <person name="Naumann U."/>
            <person name="Petersen F."/>
            <person name="Wong J."/>
        </authorList>
    </citation>
    <scope>NUCLEOTIDE SEQUENCE</scope>
    <source>
        <strain evidence="2">GSM-AAB239-AS_SAM_17_03QT</strain>
        <tissue evidence="2">Leaf</tissue>
    </source>
</reference>
<evidence type="ECO:0000256" key="1">
    <source>
        <dbReference type="SAM" id="MobiDB-lite"/>
    </source>
</evidence>